<dbReference type="AlphaFoldDB" id="A0A183IMH9"/>
<evidence type="ECO:0000313" key="1">
    <source>
        <dbReference type="EMBL" id="VDP05491.1"/>
    </source>
</evidence>
<protein>
    <submittedName>
        <fullName evidence="1 3">Uncharacterized protein</fullName>
    </submittedName>
</protein>
<accession>A0A183IMH9</accession>
<proteinExistence type="predicted"/>
<reference evidence="3" key="1">
    <citation type="submission" date="2016-06" db="UniProtKB">
        <authorList>
            <consortium name="WormBaseParasite"/>
        </authorList>
    </citation>
    <scope>IDENTIFICATION</scope>
</reference>
<evidence type="ECO:0000313" key="3">
    <source>
        <dbReference type="WBParaSite" id="SBAD_0000502301-mRNA-1"/>
    </source>
</evidence>
<gene>
    <name evidence="1" type="ORF">SBAD_LOCUS4825</name>
</gene>
<dbReference type="Proteomes" id="UP000270296">
    <property type="component" value="Unassembled WGS sequence"/>
</dbReference>
<dbReference type="WBParaSite" id="SBAD_0000502301-mRNA-1">
    <property type="protein sequence ID" value="SBAD_0000502301-mRNA-1"/>
    <property type="gene ID" value="SBAD_0000502301"/>
</dbReference>
<dbReference type="EMBL" id="UZAM01008573">
    <property type="protein sequence ID" value="VDP05491.1"/>
    <property type="molecule type" value="Genomic_DNA"/>
</dbReference>
<name>A0A183IMH9_9BILA</name>
<keyword evidence="2" id="KW-1185">Reference proteome</keyword>
<evidence type="ECO:0000313" key="2">
    <source>
        <dbReference type="Proteomes" id="UP000270296"/>
    </source>
</evidence>
<organism evidence="3">
    <name type="scientific">Soboliphyme baturini</name>
    <dbReference type="NCBI Taxonomy" id="241478"/>
    <lineage>
        <taxon>Eukaryota</taxon>
        <taxon>Metazoa</taxon>
        <taxon>Ecdysozoa</taxon>
        <taxon>Nematoda</taxon>
        <taxon>Enoplea</taxon>
        <taxon>Dorylaimia</taxon>
        <taxon>Dioctophymatida</taxon>
        <taxon>Dioctophymatoidea</taxon>
        <taxon>Soboliphymatidae</taxon>
        <taxon>Soboliphyme</taxon>
    </lineage>
</organism>
<reference evidence="1 2" key="2">
    <citation type="submission" date="2018-11" db="EMBL/GenBank/DDBJ databases">
        <authorList>
            <consortium name="Pathogen Informatics"/>
        </authorList>
    </citation>
    <scope>NUCLEOTIDE SEQUENCE [LARGE SCALE GENOMIC DNA]</scope>
</reference>
<sequence>MSPTLFACLDIETASRTTRLVLIWRRSVGLFFAGPMHCQATCLARAFTPVEPIISSPENFLTAAITKRHFFRFIENAYKFYLDVQVSKAPEARFDLDGVGVASRRTGRPSPSRLIRVGARPRDRHLANSLEALS</sequence>